<proteinExistence type="predicted"/>
<name>A0A7L2JQD0_CINMU</name>
<dbReference type="SUPFAM" id="SSF48350">
    <property type="entry name" value="GTPase activation domain, GAP"/>
    <property type="match status" value="1"/>
</dbReference>
<dbReference type="OrthoDB" id="79452at2759"/>
<dbReference type="SMART" id="SM00324">
    <property type="entry name" value="RhoGAP"/>
    <property type="match status" value="1"/>
</dbReference>
<dbReference type="GO" id="GO:0005096">
    <property type="term" value="F:GTPase activator activity"/>
    <property type="evidence" value="ECO:0007669"/>
    <property type="project" value="TreeGrafter"/>
</dbReference>
<dbReference type="Gene3D" id="1.10.555.10">
    <property type="entry name" value="Rho GTPase activation protein"/>
    <property type="match status" value="2"/>
</dbReference>
<dbReference type="Proteomes" id="UP000590623">
    <property type="component" value="Unassembled WGS sequence"/>
</dbReference>
<dbReference type="PROSITE" id="PS50238">
    <property type="entry name" value="RHOGAP"/>
    <property type="match status" value="1"/>
</dbReference>
<reference evidence="2 3" key="1">
    <citation type="submission" date="2019-09" db="EMBL/GenBank/DDBJ databases">
        <title>Bird 10,000 Genomes (B10K) Project - Family phase.</title>
        <authorList>
            <person name="Zhang G."/>
        </authorList>
    </citation>
    <scope>NUCLEOTIDE SEQUENCE [LARGE SCALE GENOMIC DNA]</scope>
    <source>
        <strain evidence="2">B10K-DU-001-77</strain>
        <tissue evidence="2">Muscle</tissue>
    </source>
</reference>
<comment type="caution">
    <text evidence="2">The sequence shown here is derived from an EMBL/GenBank/DDBJ whole genome shotgun (WGS) entry which is preliminary data.</text>
</comment>
<dbReference type="InterPro" id="IPR008936">
    <property type="entry name" value="Rho_GTPase_activation_prot"/>
</dbReference>
<evidence type="ECO:0000313" key="2">
    <source>
        <dbReference type="EMBL" id="NXR25802.1"/>
    </source>
</evidence>
<evidence type="ECO:0000313" key="3">
    <source>
        <dbReference type="Proteomes" id="UP000590623"/>
    </source>
</evidence>
<accession>A0A7L2JQD0</accession>
<sequence>ADHNISLESMGVTVNAVAGALKAFFADLPDPLVPYSLHQELLETSSKKQPFLDLVSQQYKTNFMTADNLSICFWPTLMRPDFENREFLSTTKIHQSVIETFIQQCQFFF</sequence>
<dbReference type="PANTHER" id="PTHR46005">
    <property type="entry name" value="RHO GTPASE-ACTIVATING PROTEIN 190"/>
    <property type="match status" value="1"/>
</dbReference>
<dbReference type="PANTHER" id="PTHR46005:SF2">
    <property type="entry name" value="RHO GTPASE-ACTIVATING PROTEIN 5"/>
    <property type="match status" value="1"/>
</dbReference>
<keyword evidence="3" id="KW-1185">Reference proteome</keyword>
<evidence type="ECO:0000259" key="1">
    <source>
        <dbReference type="PROSITE" id="PS50238"/>
    </source>
</evidence>
<dbReference type="EMBL" id="VWYM01020020">
    <property type="protein sequence ID" value="NXR25802.1"/>
    <property type="molecule type" value="Genomic_DNA"/>
</dbReference>
<dbReference type="InterPro" id="IPR000198">
    <property type="entry name" value="RhoGAP_dom"/>
</dbReference>
<feature type="non-terminal residue" evidence="2">
    <location>
        <position position="109"/>
    </location>
</feature>
<dbReference type="GO" id="GO:0005829">
    <property type="term" value="C:cytosol"/>
    <property type="evidence" value="ECO:0007669"/>
    <property type="project" value="TreeGrafter"/>
</dbReference>
<gene>
    <name evidence="2" type="primary">Arhgap5_0</name>
    <name evidence="2" type="ORF">CINMEX_R12635</name>
</gene>
<protein>
    <submittedName>
        <fullName evidence="2">RHG05 protein</fullName>
    </submittedName>
</protein>
<dbReference type="InterPro" id="IPR051978">
    <property type="entry name" value="Rho-GAP_domain"/>
</dbReference>
<feature type="non-terminal residue" evidence="2">
    <location>
        <position position="1"/>
    </location>
</feature>
<dbReference type="GO" id="GO:0008361">
    <property type="term" value="P:regulation of cell size"/>
    <property type="evidence" value="ECO:0007669"/>
    <property type="project" value="TreeGrafter"/>
</dbReference>
<dbReference type="GO" id="GO:0007266">
    <property type="term" value="P:Rho protein signal transduction"/>
    <property type="evidence" value="ECO:0007669"/>
    <property type="project" value="TreeGrafter"/>
</dbReference>
<organism evidence="2 3">
    <name type="scientific">Cinclus mexicanus</name>
    <name type="common">American dipper</name>
    <dbReference type="NCBI Taxonomy" id="161649"/>
    <lineage>
        <taxon>Eukaryota</taxon>
        <taxon>Metazoa</taxon>
        <taxon>Chordata</taxon>
        <taxon>Craniata</taxon>
        <taxon>Vertebrata</taxon>
        <taxon>Euteleostomi</taxon>
        <taxon>Archelosauria</taxon>
        <taxon>Archosauria</taxon>
        <taxon>Dinosauria</taxon>
        <taxon>Saurischia</taxon>
        <taxon>Theropoda</taxon>
        <taxon>Coelurosauria</taxon>
        <taxon>Aves</taxon>
        <taxon>Neognathae</taxon>
        <taxon>Neoaves</taxon>
        <taxon>Telluraves</taxon>
        <taxon>Australaves</taxon>
        <taxon>Passeriformes</taxon>
        <taxon>Cinclidae</taxon>
        <taxon>Cinclus</taxon>
    </lineage>
</organism>
<dbReference type="Pfam" id="PF00620">
    <property type="entry name" value="RhoGAP"/>
    <property type="match status" value="2"/>
</dbReference>
<feature type="domain" description="Rho-GAP" evidence="1">
    <location>
        <begin position="1"/>
        <end position="109"/>
    </location>
</feature>
<dbReference type="AlphaFoldDB" id="A0A7L2JQD0"/>